<dbReference type="SUPFAM" id="SSF51161">
    <property type="entry name" value="Trimeric LpxA-like enzymes"/>
    <property type="match status" value="1"/>
</dbReference>
<evidence type="ECO:0000256" key="1">
    <source>
        <dbReference type="SAM" id="Phobius"/>
    </source>
</evidence>
<gene>
    <name evidence="3" type="ORF">I583_02220</name>
    <name evidence="2" type="ORF">UAW_00191</name>
</gene>
<sequence length="100" mass="11215">MKATKLLRFAIYLSCKRLKIFSHLIILILRYLFAFEAYVNENTKIGNDIQFKHNGLGCVSHPRVTIGANTRYMNGKLNNTGTPIIGKNTVIYSGAVVVVQ</sequence>
<dbReference type="InterPro" id="IPR011004">
    <property type="entry name" value="Trimer_LpxA-like_sf"/>
</dbReference>
<dbReference type="OrthoDB" id="9812571at2"/>
<proteinExistence type="predicted"/>
<reference evidence="2 4" key="1">
    <citation type="submission" date="2013-02" db="EMBL/GenBank/DDBJ databases">
        <title>The Genome Sequence of Enterococcus haemoperoxidus BAA-382.</title>
        <authorList>
            <consortium name="The Broad Institute Genome Sequencing Platform"/>
            <consortium name="The Broad Institute Genome Sequencing Center for Infectious Disease"/>
            <person name="Earl A.M."/>
            <person name="Gilmore M.S."/>
            <person name="Lebreton F."/>
            <person name="Walker B."/>
            <person name="Young S.K."/>
            <person name="Zeng Q."/>
            <person name="Gargeya S."/>
            <person name="Fitzgerald M."/>
            <person name="Haas B."/>
            <person name="Abouelleil A."/>
            <person name="Alvarado L."/>
            <person name="Arachchi H.M."/>
            <person name="Berlin A.M."/>
            <person name="Chapman S.B."/>
            <person name="Dewar J."/>
            <person name="Goldberg J."/>
            <person name="Griggs A."/>
            <person name="Gujja S."/>
            <person name="Hansen M."/>
            <person name="Howarth C."/>
            <person name="Imamovic A."/>
            <person name="Larimer J."/>
            <person name="McCowan C."/>
            <person name="Murphy C."/>
            <person name="Neiman D."/>
            <person name="Pearson M."/>
            <person name="Priest M."/>
            <person name="Roberts A."/>
            <person name="Saif S."/>
            <person name="Shea T."/>
            <person name="Sisk P."/>
            <person name="Sykes S."/>
            <person name="Wortman J."/>
            <person name="Nusbaum C."/>
            <person name="Birren B."/>
        </authorList>
    </citation>
    <scope>NUCLEOTIDE SEQUENCE [LARGE SCALE GENOMIC DNA]</scope>
    <source>
        <strain evidence="2 4">ATCC BAA-382</strain>
    </source>
</reference>
<evidence type="ECO:0000313" key="5">
    <source>
        <dbReference type="Proteomes" id="UP000014197"/>
    </source>
</evidence>
<dbReference type="EMBL" id="AJAR01000003">
    <property type="protein sequence ID" value="EOI00177.1"/>
    <property type="molecule type" value="Genomic_DNA"/>
</dbReference>
<keyword evidence="1" id="KW-0812">Transmembrane</keyword>
<dbReference type="EMBL" id="ASVY01000003">
    <property type="protein sequence ID" value="EOT59585.1"/>
    <property type="molecule type" value="Genomic_DNA"/>
</dbReference>
<comment type="caution">
    <text evidence="2">The sequence shown here is derived from an EMBL/GenBank/DDBJ whole genome shotgun (WGS) entry which is preliminary data.</text>
</comment>
<dbReference type="AlphaFoldDB" id="R2TJ61"/>
<protein>
    <recommendedName>
        <fullName evidence="6">Serine acetyltransferase</fullName>
    </recommendedName>
</protein>
<accession>R2TJ61</accession>
<evidence type="ECO:0000313" key="4">
    <source>
        <dbReference type="Proteomes" id="UP000013858"/>
    </source>
</evidence>
<dbReference type="Proteomes" id="UP000013858">
    <property type="component" value="Unassembled WGS sequence"/>
</dbReference>
<evidence type="ECO:0008006" key="6">
    <source>
        <dbReference type="Google" id="ProtNLM"/>
    </source>
</evidence>
<feature type="transmembrane region" description="Helical" evidence="1">
    <location>
        <begin position="20"/>
        <end position="39"/>
    </location>
</feature>
<reference evidence="3 5" key="2">
    <citation type="submission" date="2013-03" db="EMBL/GenBank/DDBJ databases">
        <title>The Genome Sequence of Enterococcus haemoperoxidus BAA-382 (PacBio/Illumina hybrid assembly).</title>
        <authorList>
            <consortium name="The Broad Institute Genomics Platform"/>
            <consortium name="The Broad Institute Genome Sequencing Center for Infectious Disease"/>
            <person name="Earl A."/>
            <person name="Russ C."/>
            <person name="Gilmore M."/>
            <person name="Surin D."/>
            <person name="Walker B."/>
            <person name="Young S."/>
            <person name="Zeng Q."/>
            <person name="Gargeya S."/>
            <person name="Fitzgerald M."/>
            <person name="Haas B."/>
            <person name="Abouelleil A."/>
            <person name="Allen A.W."/>
            <person name="Alvarado L."/>
            <person name="Arachchi H.M."/>
            <person name="Berlin A.M."/>
            <person name="Chapman S.B."/>
            <person name="Gainer-Dewar J."/>
            <person name="Goldberg J."/>
            <person name="Griggs A."/>
            <person name="Gujja S."/>
            <person name="Hansen M."/>
            <person name="Howarth C."/>
            <person name="Imamovic A."/>
            <person name="Ireland A."/>
            <person name="Larimer J."/>
            <person name="McCowan C."/>
            <person name="Murphy C."/>
            <person name="Pearson M."/>
            <person name="Poon T.W."/>
            <person name="Priest M."/>
            <person name="Roberts A."/>
            <person name="Saif S."/>
            <person name="Shea T."/>
            <person name="Sisk P."/>
            <person name="Sykes S."/>
            <person name="Wortman J."/>
            <person name="Nusbaum C."/>
            <person name="Birren B."/>
        </authorList>
    </citation>
    <scope>NUCLEOTIDE SEQUENCE [LARGE SCALE GENOMIC DNA]</scope>
    <source>
        <strain evidence="3 5">ATCC BAA-382</strain>
    </source>
</reference>
<dbReference type="RefSeq" id="WP_010760410.1">
    <property type="nucleotide sequence ID" value="NZ_KB946315.1"/>
</dbReference>
<name>R2TJ61_9ENTE</name>
<dbReference type="Gene3D" id="2.160.10.10">
    <property type="entry name" value="Hexapeptide repeat proteins"/>
    <property type="match status" value="1"/>
</dbReference>
<keyword evidence="1" id="KW-1133">Transmembrane helix</keyword>
<organism evidence="2 4">
    <name type="scientific">Enterococcus haemoperoxidus ATCC BAA-382</name>
    <dbReference type="NCBI Taxonomy" id="1158608"/>
    <lineage>
        <taxon>Bacteria</taxon>
        <taxon>Bacillati</taxon>
        <taxon>Bacillota</taxon>
        <taxon>Bacilli</taxon>
        <taxon>Lactobacillales</taxon>
        <taxon>Enterococcaceae</taxon>
        <taxon>Enterococcus</taxon>
    </lineage>
</organism>
<keyword evidence="1" id="KW-0472">Membrane</keyword>
<dbReference type="Proteomes" id="UP000014197">
    <property type="component" value="Unassembled WGS sequence"/>
</dbReference>
<keyword evidence="5" id="KW-1185">Reference proteome</keyword>
<evidence type="ECO:0000313" key="2">
    <source>
        <dbReference type="EMBL" id="EOI00177.1"/>
    </source>
</evidence>
<evidence type="ECO:0000313" key="3">
    <source>
        <dbReference type="EMBL" id="EOT59585.1"/>
    </source>
</evidence>